<reference evidence="4" key="1">
    <citation type="submission" date="2015-07" db="EMBL/GenBank/DDBJ databases">
        <title>Discovery of a poly(ethylene terephthalate assimilation.</title>
        <authorList>
            <person name="Yoshida S."/>
            <person name="Hiraga K."/>
            <person name="Takehana T."/>
            <person name="Taniguchi I."/>
            <person name="Yamaji H."/>
            <person name="Maeda Y."/>
            <person name="Toyohara K."/>
            <person name="Miyamoto K."/>
            <person name="Kimura Y."/>
            <person name="Oda K."/>
        </authorList>
    </citation>
    <scope>NUCLEOTIDE SEQUENCE [LARGE SCALE GENOMIC DNA]</scope>
    <source>
        <strain evidence="4">NBRC 110686 / TISTR 2288 / 201-F6</strain>
    </source>
</reference>
<keyword evidence="1" id="KW-1133">Transmembrane helix</keyword>
<reference evidence="3 4" key="2">
    <citation type="journal article" date="2016" name="Science">
        <title>A bacterium that degrades and assimilates poly(ethylene terephthalate).</title>
        <authorList>
            <person name="Yoshida S."/>
            <person name="Hiraga K."/>
            <person name="Takehana T."/>
            <person name="Taniguchi I."/>
            <person name="Yamaji H."/>
            <person name="Maeda Y."/>
            <person name="Toyohara K."/>
            <person name="Miyamoto K."/>
            <person name="Kimura Y."/>
            <person name="Oda K."/>
        </authorList>
    </citation>
    <scope>NUCLEOTIDE SEQUENCE [LARGE SCALE GENOMIC DNA]</scope>
    <source>
        <strain evidence="4">NBRC 110686 / TISTR 2288 / 201-F6</strain>
    </source>
</reference>
<keyword evidence="1" id="KW-0472">Membrane</keyword>
<evidence type="ECO:0000313" key="4">
    <source>
        <dbReference type="Proteomes" id="UP000037660"/>
    </source>
</evidence>
<dbReference type="InterPro" id="IPR050640">
    <property type="entry name" value="Bact_2-comp_sensor_kinase"/>
</dbReference>
<accession>A0A0K8P5H3</accession>
<proteinExistence type="predicted"/>
<dbReference type="AlphaFoldDB" id="A0A0K8P5H3"/>
<dbReference type="EC" id="2.7.3.-" evidence="3"/>
<dbReference type="RefSeq" id="WP_054021766.1">
    <property type="nucleotide sequence ID" value="NZ_BBYR01000059.1"/>
</dbReference>
<protein>
    <submittedName>
        <fullName evidence="3">Autolysin sensor kinase</fullName>
        <ecNumber evidence="3">2.7.3.-</ecNumber>
    </submittedName>
</protein>
<evidence type="ECO:0000259" key="2">
    <source>
        <dbReference type="Pfam" id="PF06580"/>
    </source>
</evidence>
<feature type="transmembrane region" description="Helical" evidence="1">
    <location>
        <begin position="96"/>
        <end position="121"/>
    </location>
</feature>
<organism evidence="3 4">
    <name type="scientific">Piscinibacter sakaiensis</name>
    <name type="common">Ideonella sakaiensis</name>
    <dbReference type="NCBI Taxonomy" id="1547922"/>
    <lineage>
        <taxon>Bacteria</taxon>
        <taxon>Pseudomonadati</taxon>
        <taxon>Pseudomonadota</taxon>
        <taxon>Betaproteobacteria</taxon>
        <taxon>Burkholderiales</taxon>
        <taxon>Sphaerotilaceae</taxon>
        <taxon>Piscinibacter</taxon>
    </lineage>
</organism>
<dbReference type="GO" id="GO:0000155">
    <property type="term" value="F:phosphorelay sensor kinase activity"/>
    <property type="evidence" value="ECO:0007669"/>
    <property type="project" value="InterPro"/>
</dbReference>
<keyword evidence="1" id="KW-0812">Transmembrane</keyword>
<feature type="transmembrane region" description="Helical" evidence="1">
    <location>
        <begin position="64"/>
        <end position="84"/>
    </location>
</feature>
<evidence type="ECO:0000256" key="1">
    <source>
        <dbReference type="SAM" id="Phobius"/>
    </source>
</evidence>
<keyword evidence="3" id="KW-0418">Kinase</keyword>
<dbReference type="Proteomes" id="UP000037660">
    <property type="component" value="Unassembled WGS sequence"/>
</dbReference>
<dbReference type="OrthoDB" id="8877150at2"/>
<dbReference type="STRING" id="1547922.ISF6_3807"/>
<keyword evidence="4" id="KW-1185">Reference proteome</keyword>
<feature type="domain" description="Signal transduction histidine kinase internal region" evidence="2">
    <location>
        <begin position="194"/>
        <end position="278"/>
    </location>
</feature>
<gene>
    <name evidence="3" type="ORF">ISF6_3807</name>
</gene>
<evidence type="ECO:0000313" key="3">
    <source>
        <dbReference type="EMBL" id="GAP37862.1"/>
    </source>
</evidence>
<dbReference type="PANTHER" id="PTHR34220">
    <property type="entry name" value="SENSOR HISTIDINE KINASE YPDA"/>
    <property type="match status" value="1"/>
</dbReference>
<dbReference type="Pfam" id="PF06580">
    <property type="entry name" value="His_kinase"/>
    <property type="match status" value="1"/>
</dbReference>
<feature type="transmembrane region" description="Helical" evidence="1">
    <location>
        <begin position="141"/>
        <end position="163"/>
    </location>
</feature>
<dbReference type="PANTHER" id="PTHR34220:SF9">
    <property type="entry name" value="SIGNAL TRANSDUCTION HISTIDINE KINASE INTERNAL REGION DOMAIN-CONTAINING PROTEIN"/>
    <property type="match status" value="1"/>
</dbReference>
<dbReference type="EMBL" id="BBYR01000059">
    <property type="protein sequence ID" value="GAP37862.1"/>
    <property type="molecule type" value="Genomic_DNA"/>
</dbReference>
<name>A0A0K8P5H3_PISS1</name>
<dbReference type="InterPro" id="IPR010559">
    <property type="entry name" value="Sig_transdc_His_kin_internal"/>
</dbReference>
<sequence length="394" mass="41813">MTAGVTLAAGPAGPRAALAGLLRAWRSLQRRELAWFLWFGGVIGAMNALSLADGRIGGGNPALIVTEALQPVVCALILMAAWLPADRSDPAHPRRVHRLALAVGAASAVAALLVPALIDALALPTVIGWASETKGLAEPSWAAGFVASLLSMAMPSGLAVAVIEMTRRHRRSEAAMARALHEHAALARSALESRLAAMQAQVEPRFLFDVLVDIERLHADAGAPGTAEAGAQARARGSAQMDRLITYLRGALPRLRDSGSTLGAEVDLLASYLDLVQALHEGHPRFDARVPDALRQAVFHPMLLLPLAQRAVRADGLPPPERIELQARAVPHSGERGLAVELTLATHGLCAGDDELQRLRERLEVLYGGAASLACEEFALDGRIHSRFTLTVPR</sequence>
<comment type="caution">
    <text evidence="3">The sequence shown here is derived from an EMBL/GenBank/DDBJ whole genome shotgun (WGS) entry which is preliminary data.</text>
</comment>
<feature type="transmembrane region" description="Helical" evidence="1">
    <location>
        <begin position="33"/>
        <end position="52"/>
    </location>
</feature>
<dbReference type="GO" id="GO:0016020">
    <property type="term" value="C:membrane"/>
    <property type="evidence" value="ECO:0007669"/>
    <property type="project" value="InterPro"/>
</dbReference>
<keyword evidence="3" id="KW-0808">Transferase</keyword>